<dbReference type="AlphaFoldDB" id="A0A1Y2HXR9"/>
<feature type="region of interest" description="Disordered" evidence="1">
    <location>
        <begin position="1"/>
        <end position="27"/>
    </location>
</feature>
<sequence>MSDQPHHHHHPARSTRASSCQCRSPHADLKCRDGPDRELIAALQPALALHQRQRGAFRSSLTGLRQIRQTSVWLLCLLPMFYQHNSIITGS</sequence>
<name>A0A1Y2HXR9_9FUNG</name>
<evidence type="ECO:0000256" key="1">
    <source>
        <dbReference type="SAM" id="MobiDB-lite"/>
    </source>
</evidence>
<gene>
    <name evidence="2" type="ORF">BCR44DRAFT_1427725</name>
</gene>
<organism evidence="2 3">
    <name type="scientific">Catenaria anguillulae PL171</name>
    <dbReference type="NCBI Taxonomy" id="765915"/>
    <lineage>
        <taxon>Eukaryota</taxon>
        <taxon>Fungi</taxon>
        <taxon>Fungi incertae sedis</taxon>
        <taxon>Blastocladiomycota</taxon>
        <taxon>Blastocladiomycetes</taxon>
        <taxon>Blastocladiales</taxon>
        <taxon>Catenariaceae</taxon>
        <taxon>Catenaria</taxon>
    </lineage>
</organism>
<evidence type="ECO:0000313" key="3">
    <source>
        <dbReference type="Proteomes" id="UP000193411"/>
    </source>
</evidence>
<dbReference type="Proteomes" id="UP000193411">
    <property type="component" value="Unassembled WGS sequence"/>
</dbReference>
<reference evidence="2 3" key="1">
    <citation type="submission" date="2016-07" db="EMBL/GenBank/DDBJ databases">
        <title>Pervasive Adenine N6-methylation of Active Genes in Fungi.</title>
        <authorList>
            <consortium name="DOE Joint Genome Institute"/>
            <person name="Mondo S.J."/>
            <person name="Dannebaum R.O."/>
            <person name="Kuo R.C."/>
            <person name="Labutti K."/>
            <person name="Haridas S."/>
            <person name="Kuo A."/>
            <person name="Salamov A."/>
            <person name="Ahrendt S.R."/>
            <person name="Lipzen A."/>
            <person name="Sullivan W."/>
            <person name="Andreopoulos W.B."/>
            <person name="Clum A."/>
            <person name="Lindquist E."/>
            <person name="Daum C."/>
            <person name="Ramamoorthy G.K."/>
            <person name="Gryganskyi A."/>
            <person name="Culley D."/>
            <person name="Magnuson J.K."/>
            <person name="James T.Y."/>
            <person name="O'Malley M.A."/>
            <person name="Stajich J.E."/>
            <person name="Spatafora J.W."/>
            <person name="Visel A."/>
            <person name="Grigoriev I.V."/>
        </authorList>
    </citation>
    <scope>NUCLEOTIDE SEQUENCE [LARGE SCALE GENOMIC DNA]</scope>
    <source>
        <strain evidence="2 3">PL171</strain>
    </source>
</reference>
<comment type="caution">
    <text evidence="2">The sequence shown here is derived from an EMBL/GenBank/DDBJ whole genome shotgun (WGS) entry which is preliminary data.</text>
</comment>
<protein>
    <submittedName>
        <fullName evidence="2">Uncharacterized protein</fullName>
    </submittedName>
</protein>
<feature type="compositionally biased region" description="Basic residues" evidence="1">
    <location>
        <begin position="1"/>
        <end position="13"/>
    </location>
</feature>
<dbReference type="EMBL" id="MCFL01000007">
    <property type="protein sequence ID" value="ORZ38744.1"/>
    <property type="molecule type" value="Genomic_DNA"/>
</dbReference>
<keyword evidence="3" id="KW-1185">Reference proteome</keyword>
<proteinExistence type="predicted"/>
<evidence type="ECO:0000313" key="2">
    <source>
        <dbReference type="EMBL" id="ORZ38744.1"/>
    </source>
</evidence>
<accession>A0A1Y2HXR9</accession>